<protein>
    <submittedName>
        <fullName evidence="4">Prolyl oligopeptidase family serine peptidase</fullName>
    </submittedName>
</protein>
<gene>
    <name evidence="4" type="ORF">GIY11_02430</name>
</gene>
<organism evidence="4 5">
    <name type="scientific">Fundicoccus ignavus</name>
    <dbReference type="NCBI Taxonomy" id="2664442"/>
    <lineage>
        <taxon>Bacteria</taxon>
        <taxon>Bacillati</taxon>
        <taxon>Bacillota</taxon>
        <taxon>Bacilli</taxon>
        <taxon>Lactobacillales</taxon>
        <taxon>Aerococcaceae</taxon>
        <taxon>Fundicoccus</taxon>
    </lineage>
</organism>
<proteinExistence type="predicted"/>
<dbReference type="GO" id="GO:0006508">
    <property type="term" value="P:proteolysis"/>
    <property type="evidence" value="ECO:0007669"/>
    <property type="project" value="InterPro"/>
</dbReference>
<dbReference type="InterPro" id="IPR029058">
    <property type="entry name" value="AB_hydrolase_fold"/>
</dbReference>
<feature type="domain" description="Peptidase S9 prolyl oligopeptidase catalytic" evidence="2">
    <location>
        <begin position="274"/>
        <end position="378"/>
    </location>
</feature>
<sequence>MVANERIIQDVSLYINGFEWGPAVSRLVLALGQPVSGEVKFTSAVVKTNDVEREVLAAYLSNSEGHHLGESEVSSLFVTLELDTHYHAKSPGNKAHPFELDPVTGFSRWAQTYVVSITDLKFTAAEYQEELVGEIRVDAIDQRISPDSDAFSIRSAYSGDYVNPTTGKVEAQRLTYAAYEPEDLSPVDILPLIVWLHGSAEGGTDIEVPLLGNEVTALTRPEIQSQFTNGLRQGAHVLVVQTPTFWMDEGEDRTGPGAGKSRYTEILMDTIRQYVDGHDNVDSHRIYLGGCSNGGYMTLNMLLEYPQTFAAAFPVAEAYSFYGFERDRRGYYETTTDRFGNLRYKPSQTLCLTDDKIQRLASEAIWFVHAANDHTVVPFLTVEPTYRRIVKAGASNVWFSYFETVRGLDELDEKYDGHLSWIYLFNNQVRGVQHPQRIRQDSRYEPSNALFGGSYKVTDDTDGVEEFETIFHWMNEQRL</sequence>
<evidence type="ECO:0000259" key="3">
    <source>
        <dbReference type="Pfam" id="PF18435"/>
    </source>
</evidence>
<dbReference type="InterPro" id="IPR001375">
    <property type="entry name" value="Peptidase_S9_cat"/>
</dbReference>
<feature type="domain" description="Esterase Ig-like N-terminal" evidence="3">
    <location>
        <begin position="14"/>
        <end position="118"/>
    </location>
</feature>
<dbReference type="GO" id="GO:0008236">
    <property type="term" value="F:serine-type peptidase activity"/>
    <property type="evidence" value="ECO:0007669"/>
    <property type="project" value="InterPro"/>
</dbReference>
<reference evidence="4 5" key="1">
    <citation type="submission" date="2019-11" db="EMBL/GenBank/DDBJ databases">
        <title>Characterisation of Fundicoccus ignavus gen. nov. sp. nov., a novel genus of the family Aerococcaceae isolated from bulk tank milk.</title>
        <authorList>
            <person name="Siebert A."/>
            <person name="Huptas C."/>
            <person name="Wenning M."/>
            <person name="Scherer S."/>
            <person name="Doll E.V."/>
        </authorList>
    </citation>
    <scope>NUCLEOTIDE SEQUENCE [LARGE SCALE GENOMIC DNA]</scope>
    <source>
        <strain evidence="4 5">DSM 109653</strain>
    </source>
</reference>
<dbReference type="Proteomes" id="UP000469870">
    <property type="component" value="Unassembled WGS sequence"/>
</dbReference>
<evidence type="ECO:0000259" key="2">
    <source>
        <dbReference type="Pfam" id="PF00326"/>
    </source>
</evidence>
<keyword evidence="1" id="KW-0732">Signal</keyword>
<dbReference type="PANTHER" id="PTHR43037">
    <property type="entry name" value="UNNAMED PRODUCT-RELATED"/>
    <property type="match status" value="1"/>
</dbReference>
<dbReference type="Pfam" id="PF00326">
    <property type="entry name" value="Peptidase_S9"/>
    <property type="match status" value="1"/>
</dbReference>
<dbReference type="InterPro" id="IPR050955">
    <property type="entry name" value="Plant_Biomass_Hydrol_Est"/>
</dbReference>
<name>A0A844BFY7_9LACT</name>
<dbReference type="Gene3D" id="3.40.50.1820">
    <property type="entry name" value="alpha/beta hydrolase"/>
    <property type="match status" value="1"/>
</dbReference>
<dbReference type="Gene3D" id="2.60.40.2180">
    <property type="match status" value="1"/>
</dbReference>
<evidence type="ECO:0000313" key="5">
    <source>
        <dbReference type="Proteomes" id="UP000469870"/>
    </source>
</evidence>
<evidence type="ECO:0000256" key="1">
    <source>
        <dbReference type="ARBA" id="ARBA00022729"/>
    </source>
</evidence>
<comment type="caution">
    <text evidence="4">The sequence shown here is derived from an EMBL/GenBank/DDBJ whole genome shotgun (WGS) entry which is preliminary data.</text>
</comment>
<dbReference type="AlphaFoldDB" id="A0A844BFY7"/>
<dbReference type="InterPro" id="IPR041172">
    <property type="entry name" value="EstA_Ig-like_N"/>
</dbReference>
<dbReference type="Pfam" id="PF18435">
    <property type="entry name" value="EstA_Ig_like"/>
    <property type="match status" value="1"/>
</dbReference>
<dbReference type="EMBL" id="WJQR01000002">
    <property type="protein sequence ID" value="MRI80885.1"/>
    <property type="molecule type" value="Genomic_DNA"/>
</dbReference>
<evidence type="ECO:0000313" key="4">
    <source>
        <dbReference type="EMBL" id="MRI80885.1"/>
    </source>
</evidence>
<dbReference type="PANTHER" id="PTHR43037:SF1">
    <property type="entry name" value="BLL1128 PROTEIN"/>
    <property type="match status" value="1"/>
</dbReference>
<accession>A0A844BFY7</accession>
<dbReference type="SUPFAM" id="SSF53474">
    <property type="entry name" value="alpha/beta-Hydrolases"/>
    <property type="match status" value="1"/>
</dbReference>